<comment type="caution">
    <text evidence="2">The sequence shown here is derived from an EMBL/GenBank/DDBJ whole genome shotgun (WGS) entry which is preliminary data.</text>
</comment>
<gene>
    <name evidence="2" type="ORF">Q5741_19000</name>
</gene>
<sequence length="147" mass="15844">MGLNQNSTERPGFTETDASTFMNEREVKVKHAGPGIASFVLGLLSILAFAAFFLMFSSTLYQYANTYATTGLDPEELASNPGFIGSLVLFAIYVLFAFAGVILGIVGCSMRHRRKVFAVTGLIINVIMLLLVVGLIIFGVIAQQVSL</sequence>
<evidence type="ECO:0000313" key="2">
    <source>
        <dbReference type="EMBL" id="MDO7908492.1"/>
    </source>
</evidence>
<evidence type="ECO:0000313" key="3">
    <source>
        <dbReference type="Proteomes" id="UP001240171"/>
    </source>
</evidence>
<keyword evidence="1" id="KW-0812">Transmembrane</keyword>
<feature type="transmembrane region" description="Helical" evidence="1">
    <location>
        <begin position="35"/>
        <end position="63"/>
    </location>
</feature>
<evidence type="ECO:0000256" key="1">
    <source>
        <dbReference type="SAM" id="Phobius"/>
    </source>
</evidence>
<dbReference type="RefSeq" id="WP_305025711.1">
    <property type="nucleotide sequence ID" value="NZ_JAUQTB010000016.1"/>
</dbReference>
<protein>
    <recommendedName>
        <fullName evidence="4">DUF4064 domain-containing protein</fullName>
    </recommendedName>
</protein>
<feature type="transmembrane region" description="Helical" evidence="1">
    <location>
        <begin position="117"/>
        <end position="142"/>
    </location>
</feature>
<keyword evidence="3" id="KW-1185">Reference proteome</keyword>
<organism evidence="2 3">
    <name type="scientific">Paenibacillus lacisoli</name>
    <dbReference type="NCBI Taxonomy" id="3064525"/>
    <lineage>
        <taxon>Bacteria</taxon>
        <taxon>Bacillati</taxon>
        <taxon>Bacillota</taxon>
        <taxon>Bacilli</taxon>
        <taxon>Bacillales</taxon>
        <taxon>Paenibacillaceae</taxon>
        <taxon>Paenibacillus</taxon>
    </lineage>
</organism>
<accession>A0ABT9CGU9</accession>
<proteinExistence type="predicted"/>
<name>A0ABT9CGU9_9BACL</name>
<dbReference type="Proteomes" id="UP001240171">
    <property type="component" value="Unassembled WGS sequence"/>
</dbReference>
<dbReference type="EMBL" id="JAUQTB010000016">
    <property type="protein sequence ID" value="MDO7908492.1"/>
    <property type="molecule type" value="Genomic_DNA"/>
</dbReference>
<keyword evidence="1" id="KW-1133">Transmembrane helix</keyword>
<keyword evidence="1" id="KW-0472">Membrane</keyword>
<reference evidence="2 3" key="1">
    <citation type="submission" date="2023-07" db="EMBL/GenBank/DDBJ databases">
        <title>Paenibacillus sp. JX-17 nov. isolated from soil.</title>
        <authorList>
            <person name="Wan Y."/>
            <person name="Liu B."/>
        </authorList>
    </citation>
    <scope>NUCLEOTIDE SEQUENCE [LARGE SCALE GENOMIC DNA]</scope>
    <source>
        <strain evidence="2 3">JX-17</strain>
    </source>
</reference>
<feature type="transmembrane region" description="Helical" evidence="1">
    <location>
        <begin position="83"/>
        <end position="105"/>
    </location>
</feature>
<evidence type="ECO:0008006" key="4">
    <source>
        <dbReference type="Google" id="ProtNLM"/>
    </source>
</evidence>